<name>A0A3N4IG77_ASCIM</name>
<proteinExistence type="predicted"/>
<accession>A0A3N4IG77</accession>
<protein>
    <submittedName>
        <fullName evidence="2">Uncharacterized protein</fullName>
    </submittedName>
</protein>
<sequence>MKFSTISAFLASAPLALGAIVCTTLNGSPLLDDCIEAFAALPYPPAPGAPVACPLIYAPVWKLAEAGSCRIEAYSSTGSAACTDRREVIQTAGDLFRKCASPGNRVEGVAELSKTQNEDTVFEGIRIVRSGQQAQEVPDINAPVASPI</sequence>
<evidence type="ECO:0000256" key="1">
    <source>
        <dbReference type="SAM" id="SignalP"/>
    </source>
</evidence>
<reference evidence="2 3" key="1">
    <citation type="journal article" date="2018" name="Nat. Ecol. Evol.">
        <title>Pezizomycetes genomes reveal the molecular basis of ectomycorrhizal truffle lifestyle.</title>
        <authorList>
            <person name="Murat C."/>
            <person name="Payen T."/>
            <person name="Noel B."/>
            <person name="Kuo A."/>
            <person name="Morin E."/>
            <person name="Chen J."/>
            <person name="Kohler A."/>
            <person name="Krizsan K."/>
            <person name="Balestrini R."/>
            <person name="Da Silva C."/>
            <person name="Montanini B."/>
            <person name="Hainaut M."/>
            <person name="Levati E."/>
            <person name="Barry K.W."/>
            <person name="Belfiori B."/>
            <person name="Cichocki N."/>
            <person name="Clum A."/>
            <person name="Dockter R.B."/>
            <person name="Fauchery L."/>
            <person name="Guy J."/>
            <person name="Iotti M."/>
            <person name="Le Tacon F."/>
            <person name="Lindquist E.A."/>
            <person name="Lipzen A."/>
            <person name="Malagnac F."/>
            <person name="Mello A."/>
            <person name="Molinier V."/>
            <person name="Miyauchi S."/>
            <person name="Poulain J."/>
            <person name="Riccioni C."/>
            <person name="Rubini A."/>
            <person name="Sitrit Y."/>
            <person name="Splivallo R."/>
            <person name="Traeger S."/>
            <person name="Wang M."/>
            <person name="Zifcakova L."/>
            <person name="Wipf D."/>
            <person name="Zambonelli A."/>
            <person name="Paolocci F."/>
            <person name="Nowrousian M."/>
            <person name="Ottonello S."/>
            <person name="Baldrian P."/>
            <person name="Spatafora J.W."/>
            <person name="Henrissat B."/>
            <person name="Nagy L.G."/>
            <person name="Aury J.M."/>
            <person name="Wincker P."/>
            <person name="Grigoriev I.V."/>
            <person name="Bonfante P."/>
            <person name="Martin F.M."/>
        </authorList>
    </citation>
    <scope>NUCLEOTIDE SEQUENCE [LARGE SCALE GENOMIC DNA]</scope>
    <source>
        <strain evidence="2 3">RN42</strain>
    </source>
</reference>
<feature type="signal peptide" evidence="1">
    <location>
        <begin position="1"/>
        <end position="18"/>
    </location>
</feature>
<evidence type="ECO:0000313" key="3">
    <source>
        <dbReference type="Proteomes" id="UP000275078"/>
    </source>
</evidence>
<feature type="chain" id="PRO_5018013257" evidence="1">
    <location>
        <begin position="19"/>
        <end position="148"/>
    </location>
</feature>
<organism evidence="2 3">
    <name type="scientific">Ascobolus immersus RN42</name>
    <dbReference type="NCBI Taxonomy" id="1160509"/>
    <lineage>
        <taxon>Eukaryota</taxon>
        <taxon>Fungi</taxon>
        <taxon>Dikarya</taxon>
        <taxon>Ascomycota</taxon>
        <taxon>Pezizomycotina</taxon>
        <taxon>Pezizomycetes</taxon>
        <taxon>Pezizales</taxon>
        <taxon>Ascobolaceae</taxon>
        <taxon>Ascobolus</taxon>
    </lineage>
</organism>
<keyword evidence="1" id="KW-0732">Signal</keyword>
<dbReference type="AlphaFoldDB" id="A0A3N4IG77"/>
<keyword evidence="3" id="KW-1185">Reference proteome</keyword>
<evidence type="ECO:0000313" key="2">
    <source>
        <dbReference type="EMBL" id="RPA85155.1"/>
    </source>
</evidence>
<gene>
    <name evidence="2" type="ORF">BJ508DRAFT_13662</name>
</gene>
<dbReference type="Proteomes" id="UP000275078">
    <property type="component" value="Unassembled WGS sequence"/>
</dbReference>
<dbReference type="EMBL" id="ML119655">
    <property type="protein sequence ID" value="RPA85155.1"/>
    <property type="molecule type" value="Genomic_DNA"/>
</dbReference>